<dbReference type="EMBL" id="PRKW01000007">
    <property type="protein sequence ID" value="PPB48066.1"/>
    <property type="molecule type" value="Genomic_DNA"/>
</dbReference>
<evidence type="ECO:0000256" key="4">
    <source>
        <dbReference type="ARBA" id="ARBA00023163"/>
    </source>
</evidence>
<dbReference type="Gene3D" id="1.10.10.10">
    <property type="entry name" value="Winged helix-like DNA-binding domain superfamily/Winged helix DNA-binding domain"/>
    <property type="match status" value="1"/>
</dbReference>
<keyword evidence="3" id="KW-0805">Transcription regulation</keyword>
<dbReference type="GO" id="GO:0016301">
    <property type="term" value="F:kinase activity"/>
    <property type="evidence" value="ECO:0007669"/>
    <property type="project" value="UniProtKB-KW"/>
</dbReference>
<evidence type="ECO:0000313" key="7">
    <source>
        <dbReference type="Proteomes" id="UP000239297"/>
    </source>
</evidence>
<keyword evidence="1" id="KW-0808">Transferase</keyword>
<dbReference type="InterPro" id="IPR036388">
    <property type="entry name" value="WH-like_DNA-bd_sf"/>
</dbReference>
<keyword evidence="7" id="KW-1185">Reference proteome</keyword>
<dbReference type="InterPro" id="IPR012074">
    <property type="entry name" value="GAF_ANTAR"/>
</dbReference>
<protein>
    <submittedName>
        <fullName evidence="6">Histidine kinase</fullName>
    </submittedName>
</protein>
<dbReference type="PIRSF" id="PIRSF036625">
    <property type="entry name" value="GAF_ANTAR"/>
    <property type="match status" value="1"/>
</dbReference>
<dbReference type="SMART" id="SM01012">
    <property type="entry name" value="ANTAR"/>
    <property type="match status" value="1"/>
</dbReference>
<accession>A0A2S5IU51</accession>
<dbReference type="Proteomes" id="UP000239297">
    <property type="component" value="Unassembled WGS sequence"/>
</dbReference>
<dbReference type="Gene3D" id="3.30.450.40">
    <property type="match status" value="1"/>
</dbReference>
<dbReference type="InterPro" id="IPR005561">
    <property type="entry name" value="ANTAR"/>
</dbReference>
<dbReference type="SUPFAM" id="SSF52172">
    <property type="entry name" value="CheY-like"/>
    <property type="match status" value="1"/>
</dbReference>
<gene>
    <name evidence="6" type="ORF">C4K88_16600</name>
</gene>
<proteinExistence type="predicted"/>
<feature type="domain" description="ANTAR" evidence="5">
    <location>
        <begin position="208"/>
        <end position="269"/>
    </location>
</feature>
<organism evidence="6 7">
    <name type="scientific">Arthrobacter pityocampae</name>
    <dbReference type="NCBI Taxonomy" id="547334"/>
    <lineage>
        <taxon>Bacteria</taxon>
        <taxon>Bacillati</taxon>
        <taxon>Actinomycetota</taxon>
        <taxon>Actinomycetes</taxon>
        <taxon>Micrococcales</taxon>
        <taxon>Micrococcaceae</taxon>
        <taxon>Arthrobacter</taxon>
    </lineage>
</organism>
<keyword evidence="4" id="KW-0804">Transcription</keyword>
<evidence type="ECO:0000256" key="1">
    <source>
        <dbReference type="ARBA" id="ARBA00022679"/>
    </source>
</evidence>
<sequence length="282" mass="30164">MRPVRGGSGNGQRLAGVVPPFLIRQNSVICSTTHEGCTVNDPLPANEIAPIIGRADGLLLTEQTAQQAVSALAAVAKEAIPHAVGAGVSLITNNHPTSVGATDRLVRRADELQYDLGDGPCLSAWSEGKPMYIPDTESDQRWHSWSQAASDATGIRSCFSVPLQEGPRRLGAMKIYAATPGAFTAQDQHVLAHLALSAAVLLGHIQDNNTPQRLSERFKQTLRTRDTIATARGIVMEQYDISEDEALAHLLTRAGNEGVSLHDVASTVLLRDGRPESSTEPR</sequence>
<dbReference type="Pfam" id="PF13185">
    <property type="entry name" value="GAF_2"/>
    <property type="match status" value="1"/>
</dbReference>
<dbReference type="PROSITE" id="PS50921">
    <property type="entry name" value="ANTAR"/>
    <property type="match status" value="1"/>
</dbReference>
<dbReference type="GO" id="GO:0003723">
    <property type="term" value="F:RNA binding"/>
    <property type="evidence" value="ECO:0007669"/>
    <property type="project" value="InterPro"/>
</dbReference>
<name>A0A2S5IU51_9MICC</name>
<dbReference type="SMART" id="SM00065">
    <property type="entry name" value="GAF"/>
    <property type="match status" value="1"/>
</dbReference>
<dbReference type="InterPro" id="IPR011006">
    <property type="entry name" value="CheY-like_superfamily"/>
</dbReference>
<dbReference type="InterPro" id="IPR029016">
    <property type="entry name" value="GAF-like_dom_sf"/>
</dbReference>
<evidence type="ECO:0000259" key="5">
    <source>
        <dbReference type="PROSITE" id="PS50921"/>
    </source>
</evidence>
<comment type="caution">
    <text evidence="6">The sequence shown here is derived from an EMBL/GenBank/DDBJ whole genome shotgun (WGS) entry which is preliminary data.</text>
</comment>
<dbReference type="AlphaFoldDB" id="A0A2S5IU51"/>
<evidence type="ECO:0000313" key="6">
    <source>
        <dbReference type="EMBL" id="PPB48066.1"/>
    </source>
</evidence>
<evidence type="ECO:0000256" key="2">
    <source>
        <dbReference type="ARBA" id="ARBA00022777"/>
    </source>
</evidence>
<dbReference type="InterPro" id="IPR003018">
    <property type="entry name" value="GAF"/>
</dbReference>
<evidence type="ECO:0000256" key="3">
    <source>
        <dbReference type="ARBA" id="ARBA00023015"/>
    </source>
</evidence>
<dbReference type="OrthoDB" id="3688893at2"/>
<dbReference type="Pfam" id="PF03861">
    <property type="entry name" value="ANTAR"/>
    <property type="match status" value="1"/>
</dbReference>
<keyword evidence="2 6" id="KW-0418">Kinase</keyword>
<reference evidence="6 7" key="1">
    <citation type="journal article" date="2014" name="Int. J. Syst. Evol. Microbiol.">
        <title>Arthrobacter pityocampae sp. nov., isolated from Thaumetopoea pityocampa (Lep., Thaumetopoeidae).</title>
        <authorList>
            <person name="Ince I.A."/>
            <person name="Demirbag Z."/>
            <person name="Kati H."/>
        </authorList>
    </citation>
    <scope>NUCLEOTIDE SEQUENCE [LARGE SCALE GENOMIC DNA]</scope>
    <source>
        <strain evidence="6 7">Tp2</strain>
    </source>
</reference>
<dbReference type="SUPFAM" id="SSF55781">
    <property type="entry name" value="GAF domain-like"/>
    <property type="match status" value="1"/>
</dbReference>